<gene>
    <name evidence="2" type="ORF">CTEN210_15536</name>
</gene>
<evidence type="ECO:0000313" key="3">
    <source>
        <dbReference type="Proteomes" id="UP001054902"/>
    </source>
</evidence>
<protein>
    <recommendedName>
        <fullName evidence="4">Zinc-finger domain-containing protein</fullName>
    </recommendedName>
</protein>
<comment type="caution">
    <text evidence="2">The sequence shown here is derived from an EMBL/GenBank/DDBJ whole genome shotgun (WGS) entry which is preliminary data.</text>
</comment>
<evidence type="ECO:0000256" key="1">
    <source>
        <dbReference type="SAM" id="MobiDB-lite"/>
    </source>
</evidence>
<feature type="compositionally biased region" description="Polar residues" evidence="1">
    <location>
        <begin position="231"/>
        <end position="243"/>
    </location>
</feature>
<feature type="region of interest" description="Disordered" evidence="1">
    <location>
        <begin position="202"/>
        <end position="272"/>
    </location>
</feature>
<evidence type="ECO:0008006" key="4">
    <source>
        <dbReference type="Google" id="ProtNLM"/>
    </source>
</evidence>
<name>A0AAD3HCZ7_9STRA</name>
<dbReference type="EMBL" id="BLLK01000062">
    <property type="protein sequence ID" value="GFH59060.1"/>
    <property type="molecule type" value="Genomic_DNA"/>
</dbReference>
<dbReference type="AlphaFoldDB" id="A0AAD3HCZ7"/>
<feature type="compositionally biased region" description="Polar residues" evidence="1">
    <location>
        <begin position="1"/>
        <end position="13"/>
    </location>
</feature>
<feature type="region of interest" description="Disordered" evidence="1">
    <location>
        <begin position="1"/>
        <end position="38"/>
    </location>
</feature>
<reference evidence="2 3" key="1">
    <citation type="journal article" date="2021" name="Sci. Rep.">
        <title>The genome of the diatom Chaetoceros tenuissimus carries an ancient integrated fragment of an extant virus.</title>
        <authorList>
            <person name="Hongo Y."/>
            <person name="Kimura K."/>
            <person name="Takaki Y."/>
            <person name="Yoshida Y."/>
            <person name="Baba S."/>
            <person name="Kobayashi G."/>
            <person name="Nagasaki K."/>
            <person name="Hano T."/>
            <person name="Tomaru Y."/>
        </authorList>
    </citation>
    <scope>NUCLEOTIDE SEQUENCE [LARGE SCALE GENOMIC DNA]</scope>
    <source>
        <strain evidence="2 3">NIES-3715</strain>
    </source>
</reference>
<dbReference type="Proteomes" id="UP001054902">
    <property type="component" value="Unassembled WGS sequence"/>
</dbReference>
<accession>A0AAD3HCZ7</accession>
<proteinExistence type="predicted"/>
<keyword evidence="3" id="KW-1185">Reference proteome</keyword>
<sequence>MELGTATSATLQVGESKMEVGESPSKTKRKNSDDSDTSNLLEYNVEASGPEKIAIIQQASNGNVVAIEGGLYTTESNEIDRKMRCLKQLSLARKFRAVMERAVQDAERCDSKEEALEILKQNKNIILQMTSLTDAVRGNYTQDSYDDYVVMNEGRRELKNHLSCQTVLADFRKKMAYEHSNELSTIEHREEQLARQNDLEKIANGGQPTDNQGDLSDAALGKKRRAEDSNKMGTSPKAASTNHSSSLLSESKKTKKSSPGKKQTASKPKKAKRSQRRICHYCKQSSKDFLPCQYWHPNGKQCKKTFCLNCLDSNPKFEYSRDEFFCPFCLSTCDCEACIRAQEAERHSSRSSSRRISSSMSF</sequence>
<organism evidence="2 3">
    <name type="scientific">Chaetoceros tenuissimus</name>
    <dbReference type="NCBI Taxonomy" id="426638"/>
    <lineage>
        <taxon>Eukaryota</taxon>
        <taxon>Sar</taxon>
        <taxon>Stramenopiles</taxon>
        <taxon>Ochrophyta</taxon>
        <taxon>Bacillariophyta</taxon>
        <taxon>Coscinodiscophyceae</taxon>
        <taxon>Chaetocerotophycidae</taxon>
        <taxon>Chaetocerotales</taxon>
        <taxon>Chaetocerotaceae</taxon>
        <taxon>Chaetoceros</taxon>
    </lineage>
</organism>
<evidence type="ECO:0000313" key="2">
    <source>
        <dbReference type="EMBL" id="GFH59060.1"/>
    </source>
</evidence>